<keyword evidence="2" id="KW-1133">Transmembrane helix</keyword>
<feature type="compositionally biased region" description="Basic and acidic residues" evidence="1">
    <location>
        <begin position="117"/>
        <end position="140"/>
    </location>
</feature>
<dbReference type="AlphaFoldDB" id="I0A0H1"/>
<organism evidence="3 4">
    <name type="scientific">Fervidicoccus fontis (strain DSM 19380 / JCM 18336 / VKM B-2539 / Kam940)</name>
    <dbReference type="NCBI Taxonomy" id="1163730"/>
    <lineage>
        <taxon>Archaea</taxon>
        <taxon>Thermoproteota</taxon>
        <taxon>Thermoprotei</taxon>
        <taxon>Fervidicoccales</taxon>
        <taxon>Fervidicoccaceae</taxon>
        <taxon>Fervidicoccus</taxon>
    </lineage>
</organism>
<feature type="transmembrane region" description="Helical" evidence="2">
    <location>
        <begin position="34"/>
        <end position="56"/>
    </location>
</feature>
<keyword evidence="4" id="KW-1185">Reference proteome</keyword>
<reference evidence="3 4" key="2">
    <citation type="journal article" date="2014" name="Extremophiles">
        <title>Analysis of the complete genome of Fervidococcus fontis confirms the distinct phylogenetic position of the order Fervidicoccales and suggests its environmental function.</title>
        <authorList>
            <person name="Lebedinsky A.V."/>
            <person name="Mardanov A.V."/>
            <person name="Kublanov I.V."/>
            <person name="Gumerov V.M."/>
            <person name="Beletsky A.V."/>
            <person name="Perevalova A.A."/>
            <person name="Bidzhieva S.Kh."/>
            <person name="Bonch-Osmolovskaya E.A."/>
            <person name="Skryabin K.G."/>
            <person name="Ravin N.V."/>
        </authorList>
    </citation>
    <scope>NUCLEOTIDE SEQUENCE [LARGE SCALE GENOMIC DNA]</scope>
    <source>
        <strain evidence="4">DSM 19380 / VKM B-2539 / Kam940</strain>
    </source>
</reference>
<reference evidence="4" key="1">
    <citation type="submission" date="2012-03" db="EMBL/GenBank/DDBJ databases">
        <title>Fervidicoccus fontis complete genome analysis confirms its distinct phylogenetic position and predicts its environmental function.</title>
        <authorList>
            <person name="Lebedinsky A.V."/>
            <person name="Mardanov A.V."/>
            <person name="Gumerov V.M."/>
            <person name="Beletsky A.V."/>
            <person name="Kublanov I.V."/>
            <person name="Perevalova A.A."/>
            <person name="Bonch-Osmolovskaya E.A."/>
            <person name="Ravin N.V."/>
            <person name="Skryabin K.G."/>
        </authorList>
    </citation>
    <scope>NUCLEOTIDE SEQUENCE [LARGE SCALE GENOMIC DNA]</scope>
    <source>
        <strain evidence="4">DSM 19380 / VKM B-2539 / Kam940</strain>
    </source>
</reference>
<feature type="transmembrane region" description="Helical" evidence="2">
    <location>
        <begin position="6"/>
        <end position="27"/>
    </location>
</feature>
<protein>
    <recommendedName>
        <fullName evidence="5">Transcriptional regulator</fullName>
    </recommendedName>
</protein>
<evidence type="ECO:0008006" key="5">
    <source>
        <dbReference type="Google" id="ProtNLM"/>
    </source>
</evidence>
<dbReference type="HOGENOM" id="CLU_1623401_0_0_2"/>
<gene>
    <name evidence="3" type="ordered locus">FFONT_0488</name>
</gene>
<evidence type="ECO:0000313" key="4">
    <source>
        <dbReference type="Proteomes" id="UP000007391"/>
    </source>
</evidence>
<name>I0A0H1_FERFK</name>
<accession>I0A0H1</accession>
<dbReference type="InParanoid" id="I0A0H1"/>
<evidence type="ECO:0000256" key="2">
    <source>
        <dbReference type="SAM" id="Phobius"/>
    </source>
</evidence>
<evidence type="ECO:0000313" key="3">
    <source>
        <dbReference type="EMBL" id="AFH42478.1"/>
    </source>
</evidence>
<keyword evidence="2" id="KW-0812">Transmembrane</keyword>
<dbReference type="OrthoDB" id="6815at2157"/>
<dbReference type="eggNOG" id="arCOG04189">
    <property type="taxonomic scope" value="Archaea"/>
</dbReference>
<feature type="compositionally biased region" description="Basic residues" evidence="1">
    <location>
        <begin position="150"/>
        <end position="163"/>
    </location>
</feature>
<dbReference type="Proteomes" id="UP000007391">
    <property type="component" value="Chromosome"/>
</dbReference>
<proteinExistence type="predicted"/>
<feature type="compositionally biased region" description="Basic and acidic residues" evidence="1">
    <location>
        <begin position="81"/>
        <end position="104"/>
    </location>
</feature>
<dbReference type="EMBL" id="CP003423">
    <property type="protein sequence ID" value="AFH42478.1"/>
    <property type="molecule type" value="Genomic_DNA"/>
</dbReference>
<sequence>MSKDKYIGILLIAVSAIVIVLYGYILFLTSYSGILIELTAFIAILGIFGIVGWIGYTLATTPPPKPIEEIEKEIDEELKKLEQEQNVEQKTRSEGNAQGEKKENIVGNYSDQTAKAVEQKEVSSLLKDEEKDSNSGKGNEDAVGEVVKKEKGHIRKSRKSKKS</sequence>
<keyword evidence="2" id="KW-0472">Membrane</keyword>
<evidence type="ECO:0000256" key="1">
    <source>
        <dbReference type="SAM" id="MobiDB-lite"/>
    </source>
</evidence>
<dbReference type="KEGG" id="ffo:FFONT_0488"/>
<feature type="region of interest" description="Disordered" evidence="1">
    <location>
        <begin position="81"/>
        <end position="163"/>
    </location>
</feature>